<dbReference type="InterPro" id="IPR006260">
    <property type="entry name" value="TonB/TolA_C"/>
</dbReference>
<comment type="subcellular location">
    <subcellularLocation>
        <location evidence="1">Membrane</location>
        <topology evidence="1">Single-pass membrane protein</topology>
    </subcellularLocation>
</comment>
<dbReference type="SUPFAM" id="SSF74653">
    <property type="entry name" value="TolA/TonB C-terminal domain"/>
    <property type="match status" value="1"/>
</dbReference>
<feature type="domain" description="TonB C-terminal" evidence="6">
    <location>
        <begin position="33"/>
        <end position="120"/>
    </location>
</feature>
<organism evidence="7 8">
    <name type="scientific">Burkholderia metallica</name>
    <dbReference type="NCBI Taxonomy" id="488729"/>
    <lineage>
        <taxon>Bacteria</taxon>
        <taxon>Pseudomonadati</taxon>
        <taxon>Pseudomonadota</taxon>
        <taxon>Betaproteobacteria</taxon>
        <taxon>Burkholderiales</taxon>
        <taxon>Burkholderiaceae</taxon>
        <taxon>Burkholderia</taxon>
        <taxon>Burkholderia cepacia complex</taxon>
    </lineage>
</organism>
<evidence type="ECO:0000256" key="1">
    <source>
        <dbReference type="ARBA" id="ARBA00004167"/>
    </source>
</evidence>
<comment type="caution">
    <text evidence="7">The sequence shown here is derived from an EMBL/GenBank/DDBJ whole genome shotgun (WGS) entry which is preliminary data.</text>
</comment>
<evidence type="ECO:0000256" key="5">
    <source>
        <dbReference type="SAM" id="SignalP"/>
    </source>
</evidence>
<dbReference type="RefSeq" id="WP_069260100.1">
    <property type="nucleotide sequence ID" value="NZ_CABVPT010000001.1"/>
</dbReference>
<evidence type="ECO:0000256" key="3">
    <source>
        <dbReference type="ARBA" id="ARBA00022989"/>
    </source>
</evidence>
<name>A0ABT8P490_9BURK</name>
<dbReference type="PROSITE" id="PS52015">
    <property type="entry name" value="TONB_CTD"/>
    <property type="match status" value="1"/>
</dbReference>
<protein>
    <submittedName>
        <fullName evidence="7">Energy transducer TonB</fullName>
    </submittedName>
</protein>
<dbReference type="Pfam" id="PF03544">
    <property type="entry name" value="TonB_C"/>
    <property type="match status" value="1"/>
</dbReference>
<dbReference type="Proteomes" id="UP001171606">
    <property type="component" value="Unassembled WGS sequence"/>
</dbReference>
<accession>A0ABT8P490</accession>
<dbReference type="GeneID" id="67907706"/>
<dbReference type="NCBIfam" id="TIGR01352">
    <property type="entry name" value="tonB_Cterm"/>
    <property type="match status" value="1"/>
</dbReference>
<gene>
    <name evidence="7" type="ORF">QZM52_01230</name>
</gene>
<keyword evidence="8" id="KW-1185">Reference proteome</keyword>
<feature type="signal peptide" evidence="5">
    <location>
        <begin position="1"/>
        <end position="25"/>
    </location>
</feature>
<evidence type="ECO:0000259" key="6">
    <source>
        <dbReference type="PROSITE" id="PS52015"/>
    </source>
</evidence>
<evidence type="ECO:0000256" key="2">
    <source>
        <dbReference type="ARBA" id="ARBA00022692"/>
    </source>
</evidence>
<proteinExistence type="predicted"/>
<keyword evidence="4" id="KW-0472">Membrane</keyword>
<evidence type="ECO:0000256" key="4">
    <source>
        <dbReference type="ARBA" id="ARBA00023136"/>
    </source>
</evidence>
<feature type="chain" id="PRO_5046313308" evidence="5">
    <location>
        <begin position="26"/>
        <end position="120"/>
    </location>
</feature>
<dbReference type="Gene3D" id="3.30.1150.10">
    <property type="match status" value="1"/>
</dbReference>
<evidence type="ECO:0000313" key="8">
    <source>
        <dbReference type="Proteomes" id="UP001171606"/>
    </source>
</evidence>
<sequence length="120" mass="12469">MSNRSMLVVSAATFAAFALSGVAHAEAPYVQASEVARCTRIDSRDVPYPSSARRAGQSGEVTVGGVVLPDGTVSDVTLLESSGHAELDAVVTAAFTRIHCSADGGAQPIRMKQKVTFSLM</sequence>
<dbReference type="EMBL" id="JAUJSQ010000001">
    <property type="protein sequence ID" value="MDN7929904.1"/>
    <property type="molecule type" value="Genomic_DNA"/>
</dbReference>
<keyword evidence="5" id="KW-0732">Signal</keyword>
<keyword evidence="2" id="KW-0812">Transmembrane</keyword>
<evidence type="ECO:0000313" key="7">
    <source>
        <dbReference type="EMBL" id="MDN7929904.1"/>
    </source>
</evidence>
<dbReference type="InterPro" id="IPR037682">
    <property type="entry name" value="TonB_C"/>
</dbReference>
<keyword evidence="3" id="KW-1133">Transmembrane helix</keyword>
<reference evidence="7" key="1">
    <citation type="submission" date="2023-07" db="EMBL/GenBank/DDBJ databases">
        <title>A collection of bacterial strains from the Burkholderia cepacia Research Laboratory and Repository.</title>
        <authorList>
            <person name="Lipuma J."/>
            <person name="Spilker T."/>
            <person name="Caverly L."/>
        </authorList>
    </citation>
    <scope>NUCLEOTIDE SEQUENCE</scope>
    <source>
        <strain evidence="7">AU42020</strain>
    </source>
</reference>